<protein>
    <submittedName>
        <fullName evidence="1">Uncharacterized protein</fullName>
    </submittedName>
</protein>
<gene>
    <name evidence="1" type="ORF">Q7514_32725</name>
</gene>
<name>A0ABU7LL89_9NOCA</name>
<keyword evidence="2" id="KW-1185">Reference proteome</keyword>
<organism evidence="1 2">
    <name type="scientific">Rhodococcus artemisiae</name>
    <dbReference type="NCBI Taxonomy" id="714159"/>
    <lineage>
        <taxon>Bacteria</taxon>
        <taxon>Bacillati</taxon>
        <taxon>Actinomycetota</taxon>
        <taxon>Actinomycetes</taxon>
        <taxon>Mycobacteriales</taxon>
        <taxon>Nocardiaceae</taxon>
        <taxon>Rhodococcus</taxon>
    </lineage>
</organism>
<accession>A0ABU7LL89</accession>
<reference evidence="1 2" key="1">
    <citation type="submission" date="2023-07" db="EMBL/GenBank/DDBJ databases">
        <authorList>
            <person name="Girao M."/>
            <person name="Carvalho M.F."/>
        </authorList>
    </citation>
    <scope>NUCLEOTIDE SEQUENCE [LARGE SCALE GENOMIC DNA]</scope>
    <source>
        <strain evidence="1 2">YIM65754</strain>
    </source>
</reference>
<sequence length="187" mass="20208">MNNSTPSARTDGELLRVAGAVLTEQGFNIETVTGTVDLVLAENNYFVVAVAAMNTIVDLIQAESMAVETLAQRIASVVLGPKKWDTYLVLLTQEKSAENDAITRDLYAINYDTSRVRRIAHTGVDPTPDSVSHALAPFFEPSSSMASSQTDPFESLLRALTSRGVDDELAQRAISAFKQGAMLDDVL</sequence>
<comment type="caution">
    <text evidence="1">The sequence shown here is derived from an EMBL/GenBank/DDBJ whole genome shotgun (WGS) entry which is preliminary data.</text>
</comment>
<dbReference type="EMBL" id="JAUTXY010000034">
    <property type="protein sequence ID" value="MEE2062295.1"/>
    <property type="molecule type" value="Genomic_DNA"/>
</dbReference>
<evidence type="ECO:0000313" key="1">
    <source>
        <dbReference type="EMBL" id="MEE2062295.1"/>
    </source>
</evidence>
<dbReference type="RefSeq" id="WP_330137330.1">
    <property type="nucleotide sequence ID" value="NZ_JAUTXY010000034.1"/>
</dbReference>
<dbReference type="Proteomes" id="UP001336020">
    <property type="component" value="Unassembled WGS sequence"/>
</dbReference>
<proteinExistence type="predicted"/>
<evidence type="ECO:0000313" key="2">
    <source>
        <dbReference type="Proteomes" id="UP001336020"/>
    </source>
</evidence>